<dbReference type="PANTHER" id="PTHR32071:SF57">
    <property type="entry name" value="C4-DICARBOXYLATE TRANSPORT TRANSCRIPTIONAL REGULATORY PROTEIN DCTD"/>
    <property type="match status" value="1"/>
</dbReference>
<dbReference type="InterPro" id="IPR000014">
    <property type="entry name" value="PAS"/>
</dbReference>
<proteinExistence type="predicted"/>
<dbReference type="Pfam" id="PF00158">
    <property type="entry name" value="Sigma54_activat"/>
    <property type="match status" value="1"/>
</dbReference>
<evidence type="ECO:0000256" key="1">
    <source>
        <dbReference type="ARBA" id="ARBA00022741"/>
    </source>
</evidence>
<dbReference type="Gene3D" id="1.10.10.60">
    <property type="entry name" value="Homeodomain-like"/>
    <property type="match status" value="1"/>
</dbReference>
<evidence type="ECO:0000313" key="6">
    <source>
        <dbReference type="EMBL" id="PCF93718.1"/>
    </source>
</evidence>
<dbReference type="AlphaFoldDB" id="A0A2A4HFF0"/>
<dbReference type="EMBL" id="NWUX01000032">
    <property type="protein sequence ID" value="PCF93718.1"/>
    <property type="molecule type" value="Genomic_DNA"/>
</dbReference>
<dbReference type="PROSITE" id="PS50045">
    <property type="entry name" value="SIGMA54_INTERACT_4"/>
    <property type="match status" value="1"/>
</dbReference>
<evidence type="ECO:0000259" key="5">
    <source>
        <dbReference type="PROSITE" id="PS50113"/>
    </source>
</evidence>
<dbReference type="GO" id="GO:0003677">
    <property type="term" value="F:DNA binding"/>
    <property type="evidence" value="ECO:0007669"/>
    <property type="project" value="UniProtKB-KW"/>
</dbReference>
<reference evidence="7" key="1">
    <citation type="submission" date="2017-09" db="EMBL/GenBank/DDBJ databases">
        <authorList>
            <person name="Cho G.-S."/>
            <person name="Oguntoyinbo F.A."/>
            <person name="Cnockaert M."/>
            <person name="Kabisch J."/>
            <person name="Neve H."/>
            <person name="Bockelmann W."/>
            <person name="Wenning M."/>
            <person name="Franz C.M."/>
            <person name="Vandamme P."/>
        </authorList>
    </citation>
    <scope>NUCLEOTIDE SEQUENCE [LARGE SCALE GENOMIC DNA]</scope>
    <source>
        <strain evidence="7">MBT G8648</strain>
    </source>
</reference>
<comment type="caution">
    <text evidence="6">The sequence shown here is derived from an EMBL/GenBank/DDBJ whole genome shotgun (WGS) entry which is preliminary data.</text>
</comment>
<feature type="coiled-coil region" evidence="3">
    <location>
        <begin position="123"/>
        <end position="150"/>
    </location>
</feature>
<evidence type="ECO:0000256" key="2">
    <source>
        <dbReference type="ARBA" id="ARBA00022840"/>
    </source>
</evidence>
<dbReference type="Pfam" id="PF18024">
    <property type="entry name" value="HTH_50"/>
    <property type="match status" value="1"/>
</dbReference>
<sequence length="468" mass="52631">MPNKGSKTNTEISLQEFISAINFSYDGVWITDGEGKTLFVNNSIPRITRLEKQLVEGKNMQDLVEQGVFDKSATLIAIEKKEVVTIIQKVHTGVITMVTASPIFGNDGKIQKVITNVRDITELNKLKDKIEFLEATQAAYEKELKELKMKLFRSDGIIAASHRMQDVIQTSTRLSKYDSPITISGEKGSGKEMIARLIHENSERSQRPFIKINCTLPAELLIMELFGHHTHGEHGQSISNNASLIEASQGGVLYVENADQLPKPLQSEIIETIERLNKKPSPNNLGNADSIRIISSTAQKTDGDSSINSKHPLLSYSVFTIEIPPLKERPEDIPLLTKHFLDRLINKYGKELRIPSSTIYDFLQRPWKGNVKELKNTIERLYILADDGWLSDNLTHKADALKTQRNTKNTTLQSMLYEHEKSIIEKAFSRYKTSQLVAKALGISQASAVRKAQKFSVPLKKRGRPKRG</sequence>
<evidence type="ECO:0000313" key="7">
    <source>
        <dbReference type="Proteomes" id="UP000218677"/>
    </source>
</evidence>
<dbReference type="Gene3D" id="3.30.450.20">
    <property type="entry name" value="PAS domain"/>
    <property type="match status" value="1"/>
</dbReference>
<accession>A0A2A4HFF0</accession>
<keyword evidence="2" id="KW-0067">ATP-binding</keyword>
<evidence type="ECO:0008006" key="8">
    <source>
        <dbReference type="Google" id="ProtNLM"/>
    </source>
</evidence>
<dbReference type="GO" id="GO:0005524">
    <property type="term" value="F:ATP binding"/>
    <property type="evidence" value="ECO:0007669"/>
    <property type="project" value="UniProtKB-KW"/>
</dbReference>
<feature type="domain" description="PAC" evidence="5">
    <location>
        <begin position="80"/>
        <end position="132"/>
    </location>
</feature>
<protein>
    <recommendedName>
        <fullName evidence="8">Transcriptional regulatory protein TyrR</fullName>
    </recommendedName>
</protein>
<dbReference type="Proteomes" id="UP000218677">
    <property type="component" value="Unassembled WGS sequence"/>
</dbReference>
<dbReference type="SUPFAM" id="SSF55785">
    <property type="entry name" value="PYP-like sensor domain (PAS domain)"/>
    <property type="match status" value="1"/>
</dbReference>
<keyword evidence="1" id="KW-0547">Nucleotide-binding</keyword>
<organism evidence="6 7">
    <name type="scientific">Vreelandella nigrificans</name>
    <dbReference type="NCBI Taxonomy" id="2042704"/>
    <lineage>
        <taxon>Bacteria</taxon>
        <taxon>Pseudomonadati</taxon>
        <taxon>Pseudomonadota</taxon>
        <taxon>Gammaproteobacteria</taxon>
        <taxon>Oceanospirillales</taxon>
        <taxon>Halomonadaceae</taxon>
        <taxon>Vreelandella</taxon>
    </lineage>
</organism>
<keyword evidence="7" id="KW-1185">Reference proteome</keyword>
<evidence type="ECO:0000256" key="3">
    <source>
        <dbReference type="SAM" id="Coils"/>
    </source>
</evidence>
<dbReference type="Gene3D" id="1.10.8.60">
    <property type="match status" value="1"/>
</dbReference>
<dbReference type="RefSeq" id="WP_096655041.1">
    <property type="nucleotide sequence ID" value="NZ_NWUX01000032.1"/>
</dbReference>
<keyword evidence="3" id="KW-0175">Coiled coil</keyword>
<dbReference type="CDD" id="cd00130">
    <property type="entry name" value="PAS"/>
    <property type="match status" value="1"/>
</dbReference>
<dbReference type="CDD" id="cd00009">
    <property type="entry name" value="AAA"/>
    <property type="match status" value="1"/>
</dbReference>
<dbReference type="Pfam" id="PF13426">
    <property type="entry name" value="PAS_9"/>
    <property type="match status" value="1"/>
</dbReference>
<dbReference type="Gene3D" id="3.40.50.300">
    <property type="entry name" value="P-loop containing nucleotide triphosphate hydrolases"/>
    <property type="match status" value="1"/>
</dbReference>
<dbReference type="Pfam" id="PF25601">
    <property type="entry name" value="AAA_lid_14"/>
    <property type="match status" value="1"/>
</dbReference>
<name>A0A2A4HFF0_9GAMM</name>
<dbReference type="OrthoDB" id="9804019at2"/>
<dbReference type="PANTHER" id="PTHR32071">
    <property type="entry name" value="TRANSCRIPTIONAL REGULATORY PROTEIN"/>
    <property type="match status" value="1"/>
</dbReference>
<dbReference type="InterPro" id="IPR027417">
    <property type="entry name" value="P-loop_NTPase"/>
</dbReference>
<dbReference type="InterPro" id="IPR058031">
    <property type="entry name" value="AAA_lid_NorR"/>
</dbReference>
<dbReference type="SUPFAM" id="SSF52540">
    <property type="entry name" value="P-loop containing nucleoside triphosphate hydrolases"/>
    <property type="match status" value="1"/>
</dbReference>
<evidence type="ECO:0000259" key="4">
    <source>
        <dbReference type="PROSITE" id="PS50045"/>
    </source>
</evidence>
<dbReference type="NCBIfam" id="TIGR00229">
    <property type="entry name" value="sensory_box"/>
    <property type="match status" value="1"/>
</dbReference>
<dbReference type="PROSITE" id="PS50113">
    <property type="entry name" value="PAC"/>
    <property type="match status" value="1"/>
</dbReference>
<gene>
    <name evidence="6" type="ORF">CPA45_21110</name>
</gene>
<dbReference type="GO" id="GO:0006355">
    <property type="term" value="P:regulation of DNA-templated transcription"/>
    <property type="evidence" value="ECO:0007669"/>
    <property type="project" value="InterPro"/>
</dbReference>
<dbReference type="InterPro" id="IPR035965">
    <property type="entry name" value="PAS-like_dom_sf"/>
</dbReference>
<dbReference type="InterPro" id="IPR030828">
    <property type="entry name" value="HTH_TyrR"/>
</dbReference>
<feature type="domain" description="Sigma-54 factor interaction" evidence="4">
    <location>
        <begin position="157"/>
        <end position="383"/>
    </location>
</feature>
<dbReference type="InterPro" id="IPR002078">
    <property type="entry name" value="Sigma_54_int"/>
</dbReference>
<dbReference type="InterPro" id="IPR000700">
    <property type="entry name" value="PAS-assoc_C"/>
</dbReference>